<evidence type="ECO:0000313" key="3">
    <source>
        <dbReference type="Proteomes" id="UP000628984"/>
    </source>
</evidence>
<dbReference type="SUPFAM" id="SSF53335">
    <property type="entry name" value="S-adenosyl-L-methionine-dependent methyltransferases"/>
    <property type="match status" value="1"/>
</dbReference>
<dbReference type="Gene3D" id="3.40.50.150">
    <property type="entry name" value="Vaccinia Virus protein VP39"/>
    <property type="match status" value="1"/>
</dbReference>
<protein>
    <submittedName>
        <fullName evidence="2">Type 12 methyltransferase</fullName>
    </submittedName>
</protein>
<reference evidence="2" key="2">
    <citation type="submission" date="2020-09" db="EMBL/GenBank/DDBJ databases">
        <authorList>
            <person name="Sun Q."/>
            <person name="Kim S."/>
        </authorList>
    </citation>
    <scope>NUCLEOTIDE SEQUENCE</scope>
    <source>
        <strain evidence="2">KCTC 23714</strain>
    </source>
</reference>
<dbReference type="AlphaFoldDB" id="A0A918IQU8"/>
<keyword evidence="2" id="KW-0489">Methyltransferase</keyword>
<dbReference type="CDD" id="cd02440">
    <property type="entry name" value="AdoMet_MTases"/>
    <property type="match status" value="1"/>
</dbReference>
<dbReference type="Proteomes" id="UP000628984">
    <property type="component" value="Unassembled WGS sequence"/>
</dbReference>
<dbReference type="InterPro" id="IPR013217">
    <property type="entry name" value="Methyltransf_12"/>
</dbReference>
<feature type="domain" description="Methyltransferase type 12" evidence="1">
    <location>
        <begin position="55"/>
        <end position="147"/>
    </location>
</feature>
<evidence type="ECO:0000259" key="1">
    <source>
        <dbReference type="Pfam" id="PF08242"/>
    </source>
</evidence>
<accession>A0A918IQU8</accession>
<dbReference type="GO" id="GO:0008168">
    <property type="term" value="F:methyltransferase activity"/>
    <property type="evidence" value="ECO:0007669"/>
    <property type="project" value="UniProtKB-KW"/>
</dbReference>
<evidence type="ECO:0000313" key="2">
    <source>
        <dbReference type="EMBL" id="GGW27513.1"/>
    </source>
</evidence>
<dbReference type="EMBL" id="BMYQ01000003">
    <property type="protein sequence ID" value="GGW27513.1"/>
    <property type="molecule type" value="Genomic_DNA"/>
</dbReference>
<reference evidence="2" key="1">
    <citation type="journal article" date="2014" name="Int. J. Syst. Evol. Microbiol.">
        <title>Complete genome sequence of Corynebacterium casei LMG S-19264T (=DSM 44701T), isolated from a smear-ripened cheese.</title>
        <authorList>
            <consortium name="US DOE Joint Genome Institute (JGI-PGF)"/>
            <person name="Walter F."/>
            <person name="Albersmeier A."/>
            <person name="Kalinowski J."/>
            <person name="Ruckert C."/>
        </authorList>
    </citation>
    <scope>NUCLEOTIDE SEQUENCE</scope>
    <source>
        <strain evidence="2">KCTC 23714</strain>
    </source>
</reference>
<dbReference type="InterPro" id="IPR029063">
    <property type="entry name" value="SAM-dependent_MTases_sf"/>
</dbReference>
<comment type="caution">
    <text evidence="2">The sequence shown here is derived from an EMBL/GenBank/DDBJ whole genome shotgun (WGS) entry which is preliminary data.</text>
</comment>
<gene>
    <name evidence="2" type="ORF">GCM10011452_15020</name>
</gene>
<keyword evidence="3" id="KW-1185">Reference proteome</keyword>
<dbReference type="GO" id="GO:0032259">
    <property type="term" value="P:methylation"/>
    <property type="evidence" value="ECO:0007669"/>
    <property type="project" value="UniProtKB-KW"/>
</dbReference>
<proteinExistence type="predicted"/>
<dbReference type="Pfam" id="PF08242">
    <property type="entry name" value="Methyltransf_12"/>
    <property type="match status" value="1"/>
</dbReference>
<sequence length="226" mass="25294">MTQGHISPYHAPDFIPDALSRGRHRSIIGGRWEETGVIQMQMLLAEGLRPCHRLLDIGCGPLRTGCRAVPYLNPGNYWGTDLSRDLILKGYADELTEGDRARLPRAQLVGDADFSFPGVPDAFDYLLCFAVFTHLPMNHLRRALIRVGQRFTKFEKFLFTVFLAPDAAASLGPVRQPDGVVTHDIRPPYHLLAEDVQHFCAQAGLMVDIRPNRLPRGQVLCVARRA</sequence>
<keyword evidence="2" id="KW-0808">Transferase</keyword>
<dbReference type="RefSeq" id="WP_189633233.1">
    <property type="nucleotide sequence ID" value="NZ_BMYQ01000003.1"/>
</dbReference>
<name>A0A918IQU8_9RHOB</name>
<organism evidence="2 3">
    <name type="scientific">Gemmobacter lanyuensis</name>
    <dbReference type="NCBI Taxonomy" id="1054497"/>
    <lineage>
        <taxon>Bacteria</taxon>
        <taxon>Pseudomonadati</taxon>
        <taxon>Pseudomonadota</taxon>
        <taxon>Alphaproteobacteria</taxon>
        <taxon>Rhodobacterales</taxon>
        <taxon>Paracoccaceae</taxon>
        <taxon>Gemmobacter</taxon>
    </lineage>
</organism>